<dbReference type="InterPro" id="IPR036188">
    <property type="entry name" value="FAD/NAD-bd_sf"/>
</dbReference>
<dbReference type="InterPro" id="IPR005805">
    <property type="entry name" value="Rieske_Fe-S_prot_C"/>
</dbReference>
<dbReference type="PRINTS" id="PR00162">
    <property type="entry name" value="RIESKE"/>
</dbReference>
<dbReference type="InterPro" id="IPR036922">
    <property type="entry name" value="Rieske_2Fe-2S_sf"/>
</dbReference>
<evidence type="ECO:0000256" key="3">
    <source>
        <dbReference type="ARBA" id="ARBA00023004"/>
    </source>
</evidence>
<dbReference type="PANTHER" id="PTHR13847">
    <property type="entry name" value="SARCOSINE DEHYDROGENASE-RELATED"/>
    <property type="match status" value="1"/>
</dbReference>
<dbReference type="OrthoDB" id="9767869at2"/>
<dbReference type="GO" id="GO:0051537">
    <property type="term" value="F:2 iron, 2 sulfur cluster binding"/>
    <property type="evidence" value="ECO:0007669"/>
    <property type="project" value="UniProtKB-KW"/>
</dbReference>
<dbReference type="Pfam" id="PF00355">
    <property type="entry name" value="Rieske"/>
    <property type="match status" value="1"/>
</dbReference>
<keyword evidence="1" id="KW-0001">2Fe-2S</keyword>
<proteinExistence type="predicted"/>
<dbReference type="InterPro" id="IPR006076">
    <property type="entry name" value="FAD-dep_OxRdtase"/>
</dbReference>
<feature type="domain" description="Rieske" evidence="7">
    <location>
        <begin position="420"/>
        <end position="514"/>
    </location>
</feature>
<keyword evidence="5" id="KW-1015">Disulfide bond</keyword>
<dbReference type="EMBL" id="VNHX01000023">
    <property type="protein sequence ID" value="TYP90914.1"/>
    <property type="molecule type" value="Genomic_DNA"/>
</dbReference>
<gene>
    <name evidence="8" type="ORF">BC792_12312</name>
</gene>
<dbReference type="Proteomes" id="UP000325105">
    <property type="component" value="Unassembled WGS sequence"/>
</dbReference>
<dbReference type="Gene3D" id="2.102.10.10">
    <property type="entry name" value="Rieske [2Fe-2S] iron-sulphur domain"/>
    <property type="match status" value="1"/>
</dbReference>
<keyword evidence="9" id="KW-1185">Reference proteome</keyword>
<dbReference type="SUPFAM" id="SSF50022">
    <property type="entry name" value="ISP domain"/>
    <property type="match status" value="1"/>
</dbReference>
<dbReference type="PROSITE" id="PS51296">
    <property type="entry name" value="RIESKE"/>
    <property type="match status" value="1"/>
</dbReference>
<name>A0A5S5D656_9SPHI</name>
<evidence type="ECO:0000259" key="7">
    <source>
        <dbReference type="PROSITE" id="PS51296"/>
    </source>
</evidence>
<dbReference type="GO" id="GO:0046872">
    <property type="term" value="F:metal ion binding"/>
    <property type="evidence" value="ECO:0007669"/>
    <property type="project" value="UniProtKB-KW"/>
</dbReference>
<dbReference type="Pfam" id="PF01266">
    <property type="entry name" value="DAO"/>
    <property type="match status" value="1"/>
</dbReference>
<evidence type="ECO:0000256" key="5">
    <source>
        <dbReference type="ARBA" id="ARBA00023157"/>
    </source>
</evidence>
<dbReference type="GO" id="GO:0016020">
    <property type="term" value="C:membrane"/>
    <property type="evidence" value="ECO:0007669"/>
    <property type="project" value="InterPro"/>
</dbReference>
<dbReference type="RefSeq" id="WP_148909792.1">
    <property type="nucleotide sequence ID" value="NZ_VNHX01000023.1"/>
</dbReference>
<dbReference type="Gene3D" id="3.50.50.60">
    <property type="entry name" value="FAD/NAD(P)-binding domain"/>
    <property type="match status" value="1"/>
</dbReference>
<dbReference type="PANTHER" id="PTHR13847:SF281">
    <property type="entry name" value="FAD DEPENDENT OXIDOREDUCTASE DOMAIN-CONTAINING PROTEIN"/>
    <property type="match status" value="1"/>
</dbReference>
<dbReference type="AlphaFoldDB" id="A0A5S5D656"/>
<evidence type="ECO:0000256" key="6">
    <source>
        <dbReference type="SAM" id="MobiDB-lite"/>
    </source>
</evidence>
<comment type="caution">
    <text evidence="8">The sequence shown here is derived from an EMBL/GenBank/DDBJ whole genome shotgun (WGS) entry which is preliminary data.</text>
</comment>
<dbReference type="SUPFAM" id="SSF51905">
    <property type="entry name" value="FAD/NAD(P)-binding domain"/>
    <property type="match status" value="1"/>
</dbReference>
<reference evidence="8 9" key="1">
    <citation type="submission" date="2019-07" db="EMBL/GenBank/DDBJ databases">
        <title>Genomic Encyclopedia of Archaeal and Bacterial Type Strains, Phase II (KMG-II): from individual species to whole genera.</title>
        <authorList>
            <person name="Goeker M."/>
        </authorList>
    </citation>
    <scope>NUCLEOTIDE SEQUENCE [LARGE SCALE GENOMIC DNA]</scope>
    <source>
        <strain evidence="8 9">DSM 18850</strain>
    </source>
</reference>
<dbReference type="Gene3D" id="3.30.9.10">
    <property type="entry name" value="D-Amino Acid Oxidase, subunit A, domain 2"/>
    <property type="match status" value="1"/>
</dbReference>
<evidence type="ECO:0000313" key="8">
    <source>
        <dbReference type="EMBL" id="TYP90914.1"/>
    </source>
</evidence>
<dbReference type="GO" id="GO:0005737">
    <property type="term" value="C:cytoplasm"/>
    <property type="evidence" value="ECO:0007669"/>
    <property type="project" value="TreeGrafter"/>
</dbReference>
<evidence type="ECO:0000256" key="1">
    <source>
        <dbReference type="ARBA" id="ARBA00022714"/>
    </source>
</evidence>
<dbReference type="InterPro" id="IPR017941">
    <property type="entry name" value="Rieske_2Fe-2S"/>
</dbReference>
<feature type="region of interest" description="Disordered" evidence="6">
    <location>
        <begin position="502"/>
        <end position="525"/>
    </location>
</feature>
<organism evidence="8 9">
    <name type="scientific">Sphingobacterium allocomposti</name>
    <dbReference type="NCBI Taxonomy" id="415956"/>
    <lineage>
        <taxon>Bacteria</taxon>
        <taxon>Pseudomonadati</taxon>
        <taxon>Bacteroidota</taxon>
        <taxon>Sphingobacteriia</taxon>
        <taxon>Sphingobacteriales</taxon>
        <taxon>Sphingobacteriaceae</taxon>
        <taxon>Sphingobacterium</taxon>
    </lineage>
</organism>
<evidence type="ECO:0000256" key="4">
    <source>
        <dbReference type="ARBA" id="ARBA00023014"/>
    </source>
</evidence>
<evidence type="ECO:0000313" key="9">
    <source>
        <dbReference type="Proteomes" id="UP000325105"/>
    </source>
</evidence>
<evidence type="ECO:0000256" key="2">
    <source>
        <dbReference type="ARBA" id="ARBA00022723"/>
    </source>
</evidence>
<sequence>MQRDGSNRSIWQDHAGPTYPAVSGGHYEVLIIGGGITGLTAALRLQERGKSCVVVDAHQIGFGTTGGTSAHLNTVLDTPYTEIIKQHGKDRAREVLQSARDAMAHIADNVNRYAISCDYTPCSGFLYATDDAERDELINIEGAIRELGIACEKVEEIPLPAGNTYAIKFAEQAHFHPTRYLLGLLDAYVKLGGHVIEGALVQEVTDEDHQLRVKVAGGETLSAGAVIYATHTTPGIQLMNFRVAPYRSYIQVWELAEHESYPHDLVYDMKEPFHYFRTVQQDGKFYLMVGGQDHKTAHHDNEQHNFFELEAFIKDIYSVKEKRYQWSSQFYESQDKLPFIGYYPGKSHQRELIATGFGGNGMIFGTLSGLMLTDLILTGDCRYRELYLPTRIGPLSGVRDLVVENVDVVKRFISDRFSLQKVEGLAELGRGEGRILKYDGNRIGVFKSEEGKIYAVDPVCRHAACIVKWNNTERSWDCPCHGARYGVDGVLLNGPSVAPLEKWDLETNERQSPEERTSVENTGKE</sequence>
<accession>A0A5S5D656</accession>
<keyword evidence="3" id="KW-0408">Iron</keyword>
<protein>
    <recommendedName>
        <fullName evidence="7">Rieske domain-containing protein</fullName>
    </recommendedName>
</protein>
<keyword evidence="2" id="KW-0479">Metal-binding</keyword>
<keyword evidence="4" id="KW-0411">Iron-sulfur</keyword>